<sequence>MTSNPLSSGSILERMADALPTHEQDDTTSDLSSSLDAIALFTHACMASLDFKLLGFNEDQKIATECANIAPRIPAQWNKSLSSHSFVYSHTQSSMQFVIRVDRLGGKIEIRGLGVGDERIARFEITARDYISSAALPLRITLNEDGTEVRGEDLQQKLKNLFISPERITDLASLLKISIIQRLLPNLQKVGYQESEDPDDRAARQDADATGRSGARPAVIPSPLPPSVPHPQPYPLIDPLAQPPRRPFPAGDFPPPDFDDEYEVNRPPRGLPGGLGLGPHQGGRGPFGIGSSDLYPAGLGPDDPLRASFVPGRFGGQSGGSGGMHPTFDDPLFQGPRGQGSPQFDPQVPPGARWDPLGPGGAPRFGGGRPGGNGQGGFGSGFGGDII</sequence>
<accession>A0AA40DTE1</accession>
<keyword evidence="4" id="KW-0488">Methylation</keyword>
<dbReference type="GO" id="GO:0000502">
    <property type="term" value="C:proteasome complex"/>
    <property type="evidence" value="ECO:0007669"/>
    <property type="project" value="UniProtKB-KW"/>
</dbReference>
<proteinExistence type="inferred from homology"/>
<dbReference type="Pfam" id="PF08577">
    <property type="entry name" value="PI31_Prot_C"/>
    <property type="match status" value="1"/>
</dbReference>
<keyword evidence="5" id="KW-0963">Cytoplasm</keyword>
<evidence type="ECO:0000256" key="7">
    <source>
        <dbReference type="ARBA" id="ARBA00022824"/>
    </source>
</evidence>
<keyword evidence="15" id="KW-1185">Reference proteome</keyword>
<comment type="function">
    <text evidence="10">Plays an important role in control of proteasome function. Inhibits the hydrolysis of protein and peptide substrates by the 20S proteasome. Also inhibits the activation of the proteasome by the proteasome regulatory proteins PA700 and PA28.</text>
</comment>
<gene>
    <name evidence="14" type="ORF">B0H67DRAFT_487729</name>
</gene>
<feature type="compositionally biased region" description="Pro residues" evidence="11">
    <location>
        <begin position="220"/>
        <end position="256"/>
    </location>
</feature>
<feature type="compositionally biased region" description="Basic and acidic residues" evidence="11">
    <location>
        <begin position="200"/>
        <end position="209"/>
    </location>
</feature>
<dbReference type="FunFam" id="3.40.1000.30:FF:000006">
    <property type="entry name" value="Chromosome 8, whole genome shotgun sequence"/>
    <property type="match status" value="1"/>
</dbReference>
<evidence type="ECO:0000256" key="6">
    <source>
        <dbReference type="ARBA" id="ARBA00022553"/>
    </source>
</evidence>
<feature type="compositionally biased region" description="Gly residues" evidence="11">
    <location>
        <begin position="358"/>
        <end position="387"/>
    </location>
</feature>
<dbReference type="Pfam" id="PF11566">
    <property type="entry name" value="PI31_Prot_N"/>
    <property type="match status" value="1"/>
</dbReference>
<evidence type="ECO:0000313" key="14">
    <source>
        <dbReference type="EMBL" id="KAK0715504.1"/>
    </source>
</evidence>
<feature type="domain" description="PI31 proteasome regulator N-terminal" evidence="13">
    <location>
        <begin position="27"/>
        <end position="189"/>
    </location>
</feature>
<dbReference type="GO" id="GO:0070628">
    <property type="term" value="F:proteasome binding"/>
    <property type="evidence" value="ECO:0007669"/>
    <property type="project" value="InterPro"/>
</dbReference>
<evidence type="ECO:0000256" key="5">
    <source>
        <dbReference type="ARBA" id="ARBA00022490"/>
    </source>
</evidence>
<keyword evidence="8 14" id="KW-0647">Proteasome</keyword>
<evidence type="ECO:0000256" key="3">
    <source>
        <dbReference type="ARBA" id="ARBA00006405"/>
    </source>
</evidence>
<evidence type="ECO:0000256" key="9">
    <source>
        <dbReference type="ARBA" id="ARBA00022990"/>
    </source>
</evidence>
<feature type="compositionally biased region" description="Gly residues" evidence="11">
    <location>
        <begin position="313"/>
        <end position="323"/>
    </location>
</feature>
<evidence type="ECO:0000256" key="11">
    <source>
        <dbReference type="SAM" id="MobiDB-lite"/>
    </source>
</evidence>
<dbReference type="GO" id="GO:0043161">
    <property type="term" value="P:proteasome-mediated ubiquitin-dependent protein catabolic process"/>
    <property type="evidence" value="ECO:0007669"/>
    <property type="project" value="InterPro"/>
</dbReference>
<comment type="subcellular location">
    <subcellularLocation>
        <location evidence="2">Cytoplasm</location>
    </subcellularLocation>
    <subcellularLocation>
        <location evidence="1">Endoplasmic reticulum</location>
    </subcellularLocation>
</comment>
<reference evidence="14" key="1">
    <citation type="submission" date="2023-06" db="EMBL/GenBank/DDBJ databases">
        <title>Genome-scale phylogeny and comparative genomics of the fungal order Sordariales.</title>
        <authorList>
            <consortium name="Lawrence Berkeley National Laboratory"/>
            <person name="Hensen N."/>
            <person name="Bonometti L."/>
            <person name="Westerberg I."/>
            <person name="Brannstrom I.O."/>
            <person name="Guillou S."/>
            <person name="Cros-Aarteil S."/>
            <person name="Calhoun S."/>
            <person name="Haridas S."/>
            <person name="Kuo A."/>
            <person name="Mondo S."/>
            <person name="Pangilinan J."/>
            <person name="Riley R."/>
            <person name="Labutti K."/>
            <person name="Andreopoulos B."/>
            <person name="Lipzen A."/>
            <person name="Chen C."/>
            <person name="Yanf M."/>
            <person name="Daum C."/>
            <person name="Ng V."/>
            <person name="Clum A."/>
            <person name="Steindorff A."/>
            <person name="Ohm R."/>
            <person name="Martin F."/>
            <person name="Silar P."/>
            <person name="Natvig D."/>
            <person name="Lalanne C."/>
            <person name="Gautier V."/>
            <person name="Ament-Velasquez S.L."/>
            <person name="Kruys A."/>
            <person name="Hutchinson M.I."/>
            <person name="Powell A.J."/>
            <person name="Barry K."/>
            <person name="Miller A.N."/>
            <person name="Grigoriev I.V."/>
            <person name="Debuchy R."/>
            <person name="Gladieux P."/>
            <person name="Thoren M.H."/>
            <person name="Johannesson H."/>
        </authorList>
    </citation>
    <scope>NUCLEOTIDE SEQUENCE</scope>
    <source>
        <strain evidence="14">SMH4607-1</strain>
    </source>
</reference>
<dbReference type="AlphaFoldDB" id="A0AA40DTE1"/>
<organism evidence="14 15">
    <name type="scientific">Lasiosphaeris hirsuta</name>
    <dbReference type="NCBI Taxonomy" id="260670"/>
    <lineage>
        <taxon>Eukaryota</taxon>
        <taxon>Fungi</taxon>
        <taxon>Dikarya</taxon>
        <taxon>Ascomycota</taxon>
        <taxon>Pezizomycotina</taxon>
        <taxon>Sordariomycetes</taxon>
        <taxon>Sordariomycetidae</taxon>
        <taxon>Sordariales</taxon>
        <taxon>Lasiosphaeriaceae</taxon>
        <taxon>Lasiosphaeris</taxon>
    </lineage>
</organism>
<comment type="caution">
    <text evidence="14">The sequence shown here is derived from an EMBL/GenBank/DDBJ whole genome shotgun (WGS) entry which is preliminary data.</text>
</comment>
<feature type="compositionally biased region" description="Gly residues" evidence="11">
    <location>
        <begin position="271"/>
        <end position="288"/>
    </location>
</feature>
<evidence type="ECO:0000256" key="10">
    <source>
        <dbReference type="ARBA" id="ARBA00024805"/>
    </source>
</evidence>
<keyword evidence="6" id="KW-0597">Phosphoprotein</keyword>
<keyword evidence="7" id="KW-0256">Endoplasmic reticulum</keyword>
<dbReference type="InterPro" id="IPR021625">
    <property type="entry name" value="PI31_Prot_N"/>
</dbReference>
<feature type="domain" description="PI31 proteasome regulator C-terminal" evidence="12">
    <location>
        <begin position="289"/>
        <end position="359"/>
    </location>
</feature>
<dbReference type="PANTHER" id="PTHR13266:SF1">
    <property type="entry name" value="PROTEASOME INHIBITOR PI31 SUBUNIT"/>
    <property type="match status" value="1"/>
</dbReference>
<evidence type="ECO:0000256" key="8">
    <source>
        <dbReference type="ARBA" id="ARBA00022942"/>
    </source>
</evidence>
<dbReference type="InterPro" id="IPR013886">
    <property type="entry name" value="PI31_Prot_C"/>
</dbReference>
<evidence type="ECO:0000259" key="12">
    <source>
        <dbReference type="Pfam" id="PF08577"/>
    </source>
</evidence>
<evidence type="ECO:0000313" key="15">
    <source>
        <dbReference type="Proteomes" id="UP001172102"/>
    </source>
</evidence>
<dbReference type="Gene3D" id="3.40.1000.30">
    <property type="match status" value="1"/>
</dbReference>
<dbReference type="Proteomes" id="UP001172102">
    <property type="component" value="Unassembled WGS sequence"/>
</dbReference>
<dbReference type="GO" id="GO:0004866">
    <property type="term" value="F:endopeptidase inhibitor activity"/>
    <property type="evidence" value="ECO:0007669"/>
    <property type="project" value="InterPro"/>
</dbReference>
<evidence type="ECO:0000256" key="2">
    <source>
        <dbReference type="ARBA" id="ARBA00004496"/>
    </source>
</evidence>
<protein>
    <submittedName>
        <fullName evidence="14">PI31 proteasome regulator N-terminal-domain-containing protein</fullName>
    </submittedName>
</protein>
<comment type="similarity">
    <text evidence="3">Belongs to the proteasome inhibitor PI31 family.</text>
</comment>
<evidence type="ECO:0000256" key="1">
    <source>
        <dbReference type="ARBA" id="ARBA00004240"/>
    </source>
</evidence>
<evidence type="ECO:0000259" key="13">
    <source>
        <dbReference type="Pfam" id="PF11566"/>
    </source>
</evidence>
<dbReference type="InterPro" id="IPR045128">
    <property type="entry name" value="PI31-like"/>
</dbReference>
<dbReference type="GO" id="GO:0005783">
    <property type="term" value="C:endoplasmic reticulum"/>
    <property type="evidence" value="ECO:0007669"/>
    <property type="project" value="UniProtKB-SubCell"/>
</dbReference>
<feature type="region of interest" description="Disordered" evidence="11">
    <location>
        <begin position="191"/>
        <end position="387"/>
    </location>
</feature>
<dbReference type="EMBL" id="JAUKUA010000004">
    <property type="protein sequence ID" value="KAK0715504.1"/>
    <property type="molecule type" value="Genomic_DNA"/>
</dbReference>
<dbReference type="PANTHER" id="PTHR13266">
    <property type="entry name" value="PROTEASOME INHIBITOR"/>
    <property type="match status" value="1"/>
</dbReference>
<evidence type="ECO:0000256" key="4">
    <source>
        <dbReference type="ARBA" id="ARBA00022481"/>
    </source>
</evidence>
<name>A0AA40DTE1_9PEZI</name>
<keyword evidence="9" id="KW-0007">Acetylation</keyword>